<dbReference type="Proteomes" id="UP001454036">
    <property type="component" value="Unassembled WGS sequence"/>
</dbReference>
<gene>
    <name evidence="2" type="ORF">LIER_30530</name>
</gene>
<evidence type="ECO:0000256" key="1">
    <source>
        <dbReference type="SAM" id="Coils"/>
    </source>
</evidence>
<proteinExistence type="predicted"/>
<keyword evidence="1" id="KW-0175">Coiled coil</keyword>
<keyword evidence="3" id="KW-1185">Reference proteome</keyword>
<sequence length="379" mass="43379">MENVEPNLPLFFNMHSTLHSGFLTFFSSLSNYNIFVEDKPDKDYKVFYEEGVLIHAGIIRSKEFDSSVEPPVTWEKVLKAALSSVEPRKVSFSTMTWKRVPLFKKAKMVTKIVPEFATASTTVIPIAESATTVRKKDRLQLLLLGQFSQRGPRHWLIDRQYSHRIIVTASKGKEVDTDPKITTSYSANYLKLQYTLPGVLESTRTGKEKGELLRFQENAYNDKKTAIEQALAEIAKCKDLEAQNVKLKGEKIDLSLQVSRLQLSLSQETKRAQEAERKVLLAQEFAGKAIEEYRASKAYQEDLGAEAAYCLCRFVKTFKDINPSMVAHYQEFTSEYPSHWFTSLDVNASYPPWKVKTMAFILKVKIRPKFRSFRATLTL</sequence>
<evidence type="ECO:0000313" key="3">
    <source>
        <dbReference type="Proteomes" id="UP001454036"/>
    </source>
</evidence>
<protein>
    <recommendedName>
        <fullName evidence="4">Flotillin-like</fullName>
    </recommendedName>
</protein>
<feature type="coiled-coil region" evidence="1">
    <location>
        <begin position="213"/>
        <end position="278"/>
    </location>
</feature>
<comment type="caution">
    <text evidence="2">The sequence shown here is derived from an EMBL/GenBank/DDBJ whole genome shotgun (WGS) entry which is preliminary data.</text>
</comment>
<dbReference type="AlphaFoldDB" id="A0AAV3RMZ9"/>
<dbReference type="EMBL" id="BAABME010010975">
    <property type="protein sequence ID" value="GAA0183048.1"/>
    <property type="molecule type" value="Genomic_DNA"/>
</dbReference>
<accession>A0AAV3RMZ9</accession>
<name>A0AAV3RMZ9_LITER</name>
<evidence type="ECO:0000313" key="2">
    <source>
        <dbReference type="EMBL" id="GAA0183048.1"/>
    </source>
</evidence>
<reference evidence="2 3" key="1">
    <citation type="submission" date="2024-01" db="EMBL/GenBank/DDBJ databases">
        <title>The complete chloroplast genome sequence of Lithospermum erythrorhizon: insights into the phylogenetic relationship among Boraginaceae species and the maternal lineages of purple gromwells.</title>
        <authorList>
            <person name="Okada T."/>
            <person name="Watanabe K."/>
        </authorList>
    </citation>
    <scope>NUCLEOTIDE SEQUENCE [LARGE SCALE GENOMIC DNA]</scope>
</reference>
<organism evidence="2 3">
    <name type="scientific">Lithospermum erythrorhizon</name>
    <name type="common">Purple gromwell</name>
    <name type="synonym">Lithospermum officinale var. erythrorhizon</name>
    <dbReference type="NCBI Taxonomy" id="34254"/>
    <lineage>
        <taxon>Eukaryota</taxon>
        <taxon>Viridiplantae</taxon>
        <taxon>Streptophyta</taxon>
        <taxon>Embryophyta</taxon>
        <taxon>Tracheophyta</taxon>
        <taxon>Spermatophyta</taxon>
        <taxon>Magnoliopsida</taxon>
        <taxon>eudicotyledons</taxon>
        <taxon>Gunneridae</taxon>
        <taxon>Pentapetalae</taxon>
        <taxon>asterids</taxon>
        <taxon>lamiids</taxon>
        <taxon>Boraginales</taxon>
        <taxon>Boraginaceae</taxon>
        <taxon>Boraginoideae</taxon>
        <taxon>Lithospermeae</taxon>
        <taxon>Lithospermum</taxon>
    </lineage>
</organism>
<evidence type="ECO:0008006" key="4">
    <source>
        <dbReference type="Google" id="ProtNLM"/>
    </source>
</evidence>